<dbReference type="Pfam" id="PF06609">
    <property type="entry name" value="TRI12"/>
    <property type="match status" value="1"/>
</dbReference>
<gene>
    <name evidence="9" type="ORF">TRUGW13939_09901</name>
</gene>
<protein>
    <recommendedName>
        <fullName evidence="8">Major facilitator superfamily (MFS) profile domain-containing protein</fullName>
    </recommendedName>
</protein>
<feature type="transmembrane region" description="Helical" evidence="7">
    <location>
        <begin position="88"/>
        <end position="106"/>
    </location>
</feature>
<feature type="transmembrane region" description="Helical" evidence="7">
    <location>
        <begin position="413"/>
        <end position="437"/>
    </location>
</feature>
<sequence>MADDEGPKTYLQGLQLEHADEGQLQDIQNSHALSSDIKSLGRLYFMSPQLIGCAASISLATTASYWGFSPPAAILTYINEDIGPTPNSALFSIVWTTCAAISIIVFGRISDKFGRRYFLISASIMGFIGGIIACTAKTMNVLIGANVLLGLSGGVHTCYGLMMGEIMPNKYKLLGLVFIAVPSVIATGFGPYLSLSLYYNASWRWCYYIYLMIMGPAIILQFFLYRPPGFRDLHGSNRTLMDEVKRVDFVGIFILVAGLALFLLGISWGGQPQPWSSPMILGLIITGGLLLIVFVLWEIFAGVPNPLVPMYYFRDLRGFVCLNIISAVAGTLYVSLSILWPSQVAYLYTSDSTNWQQNGWLATTIQFGVWGGIIIFGSVFHIVKHSRLQCVILLAISTAFLGALSSVNSSNRASAAAFSFLAALPAGVLELIPGILIQLEADDVDLGTVFAIIFCMRTAWGSIFTAVFVAILNNKTPVEIAKRVPEAAIAAGLPVSSLTALSSALAAATTSALAAVPGMTIAIEAAVSQAMSDSYAAAYAYVYYAAVAVGATGLIAAICMKDYDSLFTDHVARRVGNQAQYKNHDSSLRNTDSASADEKTSPNALV</sequence>
<feature type="transmembrane region" description="Helical" evidence="7">
    <location>
        <begin position="360"/>
        <end position="383"/>
    </location>
</feature>
<feature type="transmembrane region" description="Helical" evidence="7">
    <location>
        <begin position="142"/>
        <end position="161"/>
    </location>
</feature>
<keyword evidence="10" id="KW-1185">Reference proteome</keyword>
<dbReference type="PANTHER" id="PTHR23501:SF109">
    <property type="entry name" value="MAJOR FACILITATOR SUPERFAMILY (MFS) PROFILE DOMAIN-CONTAINING PROTEIN-RELATED"/>
    <property type="match status" value="1"/>
</dbReference>
<feature type="transmembrane region" description="Helical" evidence="7">
    <location>
        <begin position="118"/>
        <end position="136"/>
    </location>
</feature>
<dbReference type="Proteomes" id="UP000509510">
    <property type="component" value="Chromosome V"/>
</dbReference>
<dbReference type="RefSeq" id="XP_035348913.1">
    <property type="nucleotide sequence ID" value="XM_035493020.1"/>
</dbReference>
<dbReference type="GO" id="GO:0022857">
    <property type="term" value="F:transmembrane transporter activity"/>
    <property type="evidence" value="ECO:0007669"/>
    <property type="project" value="InterPro"/>
</dbReference>
<feature type="transmembrane region" description="Helical" evidence="7">
    <location>
        <begin position="320"/>
        <end position="340"/>
    </location>
</feature>
<evidence type="ECO:0000256" key="3">
    <source>
        <dbReference type="ARBA" id="ARBA00022692"/>
    </source>
</evidence>
<evidence type="ECO:0000256" key="2">
    <source>
        <dbReference type="ARBA" id="ARBA00022448"/>
    </source>
</evidence>
<dbReference type="InterPro" id="IPR036259">
    <property type="entry name" value="MFS_trans_sf"/>
</dbReference>
<keyword evidence="2" id="KW-0813">Transport</keyword>
<dbReference type="InterPro" id="IPR010573">
    <property type="entry name" value="MFS_Str1/Tri12-like"/>
</dbReference>
<dbReference type="PROSITE" id="PS50850">
    <property type="entry name" value="MFS"/>
    <property type="match status" value="1"/>
</dbReference>
<evidence type="ECO:0000256" key="5">
    <source>
        <dbReference type="ARBA" id="ARBA00023136"/>
    </source>
</evidence>
<keyword evidence="5 7" id="KW-0472">Membrane</keyword>
<evidence type="ECO:0000313" key="10">
    <source>
        <dbReference type="Proteomes" id="UP000509510"/>
    </source>
</evidence>
<evidence type="ECO:0000256" key="4">
    <source>
        <dbReference type="ARBA" id="ARBA00022989"/>
    </source>
</evidence>
<evidence type="ECO:0000256" key="7">
    <source>
        <dbReference type="SAM" id="Phobius"/>
    </source>
</evidence>
<feature type="transmembrane region" description="Helical" evidence="7">
    <location>
        <begin position="173"/>
        <end position="195"/>
    </location>
</feature>
<dbReference type="GO" id="GO:0005886">
    <property type="term" value="C:plasma membrane"/>
    <property type="evidence" value="ECO:0007669"/>
    <property type="project" value="TreeGrafter"/>
</dbReference>
<evidence type="ECO:0000256" key="6">
    <source>
        <dbReference type="SAM" id="MobiDB-lite"/>
    </source>
</evidence>
<feature type="region of interest" description="Disordered" evidence="6">
    <location>
        <begin position="582"/>
        <end position="606"/>
    </location>
</feature>
<keyword evidence="4 7" id="KW-1133">Transmembrane helix</keyword>
<feature type="domain" description="Major facilitator superfamily (MFS) profile" evidence="8">
    <location>
        <begin position="53"/>
        <end position="565"/>
    </location>
</feature>
<comment type="subcellular location">
    <subcellularLocation>
        <location evidence="1">Membrane</location>
        <topology evidence="1">Multi-pass membrane protein</topology>
    </subcellularLocation>
</comment>
<dbReference type="AlphaFoldDB" id="A0A7H8R8K8"/>
<evidence type="ECO:0000256" key="1">
    <source>
        <dbReference type="ARBA" id="ARBA00004141"/>
    </source>
</evidence>
<name>A0A7H8R8K8_TALRU</name>
<dbReference type="Gene3D" id="1.20.1250.20">
    <property type="entry name" value="MFS general substrate transporter like domains"/>
    <property type="match status" value="1"/>
</dbReference>
<organism evidence="9 10">
    <name type="scientific">Talaromyces rugulosus</name>
    <name type="common">Penicillium rugulosum</name>
    <dbReference type="NCBI Taxonomy" id="121627"/>
    <lineage>
        <taxon>Eukaryota</taxon>
        <taxon>Fungi</taxon>
        <taxon>Dikarya</taxon>
        <taxon>Ascomycota</taxon>
        <taxon>Pezizomycotina</taxon>
        <taxon>Eurotiomycetes</taxon>
        <taxon>Eurotiomycetidae</taxon>
        <taxon>Eurotiales</taxon>
        <taxon>Trichocomaceae</taxon>
        <taxon>Talaromyces</taxon>
        <taxon>Talaromyces sect. Islandici</taxon>
    </lineage>
</organism>
<feature type="transmembrane region" description="Helical" evidence="7">
    <location>
        <begin position="449"/>
        <end position="472"/>
    </location>
</feature>
<dbReference type="KEGG" id="trg:TRUGW13939_09901"/>
<dbReference type="SUPFAM" id="SSF103473">
    <property type="entry name" value="MFS general substrate transporter"/>
    <property type="match status" value="1"/>
</dbReference>
<evidence type="ECO:0000259" key="8">
    <source>
        <dbReference type="PROSITE" id="PS50850"/>
    </source>
</evidence>
<reference evidence="10" key="1">
    <citation type="submission" date="2020-06" db="EMBL/GenBank/DDBJ databases">
        <title>A chromosome-scale genome assembly of Talaromyces rugulosus W13939.</title>
        <authorList>
            <person name="Wang B."/>
            <person name="Guo L."/>
            <person name="Ye K."/>
            <person name="Wang L."/>
        </authorList>
    </citation>
    <scope>NUCLEOTIDE SEQUENCE [LARGE SCALE GENOMIC DNA]</scope>
    <source>
        <strain evidence="10">W13939</strain>
    </source>
</reference>
<feature type="transmembrane region" description="Helical" evidence="7">
    <location>
        <begin position="390"/>
        <end position="407"/>
    </location>
</feature>
<evidence type="ECO:0000313" key="9">
    <source>
        <dbReference type="EMBL" id="QKX62739.1"/>
    </source>
</evidence>
<keyword evidence="3 7" id="KW-0812">Transmembrane</keyword>
<dbReference type="OrthoDB" id="2587356at2759"/>
<dbReference type="GeneID" id="55997383"/>
<feature type="transmembrane region" description="Helical" evidence="7">
    <location>
        <begin position="247"/>
        <end position="268"/>
    </location>
</feature>
<feature type="transmembrane region" description="Helical" evidence="7">
    <location>
        <begin position="207"/>
        <end position="226"/>
    </location>
</feature>
<feature type="transmembrane region" description="Helical" evidence="7">
    <location>
        <begin position="541"/>
        <end position="560"/>
    </location>
</feature>
<accession>A0A7H8R8K8</accession>
<feature type="transmembrane region" description="Helical" evidence="7">
    <location>
        <begin position="43"/>
        <end position="68"/>
    </location>
</feature>
<dbReference type="InterPro" id="IPR020846">
    <property type="entry name" value="MFS_dom"/>
</dbReference>
<feature type="transmembrane region" description="Helical" evidence="7">
    <location>
        <begin position="280"/>
        <end position="300"/>
    </location>
</feature>
<proteinExistence type="predicted"/>
<dbReference type="PANTHER" id="PTHR23501">
    <property type="entry name" value="MAJOR FACILITATOR SUPERFAMILY"/>
    <property type="match status" value="1"/>
</dbReference>
<dbReference type="EMBL" id="CP055902">
    <property type="protein sequence ID" value="QKX62739.1"/>
    <property type="molecule type" value="Genomic_DNA"/>
</dbReference>